<feature type="binding site" evidence="10">
    <location>
        <begin position="83"/>
        <end position="87"/>
    </location>
    <ligand>
        <name>4-amino-2-methyl-5-(diphosphooxymethyl)pyrimidine</name>
        <dbReference type="ChEBI" id="CHEBI:57841"/>
    </ligand>
</feature>
<comment type="catalytic activity">
    <reaction evidence="7 10 11">
        <text>4-methyl-5-(2-phosphooxyethyl)-thiazole + 4-amino-2-methyl-5-(diphosphooxymethyl)pyrimidine + H(+) = thiamine phosphate + diphosphate</text>
        <dbReference type="Rhea" id="RHEA:22328"/>
        <dbReference type="ChEBI" id="CHEBI:15378"/>
        <dbReference type="ChEBI" id="CHEBI:33019"/>
        <dbReference type="ChEBI" id="CHEBI:37575"/>
        <dbReference type="ChEBI" id="CHEBI:57841"/>
        <dbReference type="ChEBI" id="CHEBI:58296"/>
        <dbReference type="EC" id="2.5.1.3"/>
    </reaction>
</comment>
<evidence type="ECO:0000313" key="15">
    <source>
        <dbReference type="Proteomes" id="UP001501204"/>
    </source>
</evidence>
<comment type="similarity">
    <text evidence="10 11">Belongs to the thiamine-phosphate synthase family.</text>
</comment>
<evidence type="ECO:0000256" key="12">
    <source>
        <dbReference type="RuleBase" id="RU004253"/>
    </source>
</evidence>
<comment type="catalytic activity">
    <reaction evidence="8 10 11">
        <text>2-(2-carboxy-4-methylthiazol-5-yl)ethyl phosphate + 4-amino-2-methyl-5-(diphosphooxymethyl)pyrimidine + 2 H(+) = thiamine phosphate + CO2 + diphosphate</text>
        <dbReference type="Rhea" id="RHEA:47848"/>
        <dbReference type="ChEBI" id="CHEBI:15378"/>
        <dbReference type="ChEBI" id="CHEBI:16526"/>
        <dbReference type="ChEBI" id="CHEBI:33019"/>
        <dbReference type="ChEBI" id="CHEBI:37575"/>
        <dbReference type="ChEBI" id="CHEBI:57841"/>
        <dbReference type="ChEBI" id="CHEBI:62890"/>
        <dbReference type="EC" id="2.5.1.3"/>
    </reaction>
</comment>
<dbReference type="Proteomes" id="UP001501204">
    <property type="component" value="Unassembled WGS sequence"/>
</dbReference>
<accession>A0ABP4WR70</accession>
<dbReference type="InterPro" id="IPR013785">
    <property type="entry name" value="Aldolase_TIM"/>
</dbReference>
<evidence type="ECO:0000256" key="3">
    <source>
        <dbReference type="ARBA" id="ARBA00022679"/>
    </source>
</evidence>
<evidence type="ECO:0000256" key="5">
    <source>
        <dbReference type="ARBA" id="ARBA00022842"/>
    </source>
</evidence>
<keyword evidence="3 10" id="KW-0808">Transferase</keyword>
<feature type="binding site" evidence="10">
    <location>
        <begin position="181"/>
        <end position="183"/>
    </location>
    <ligand>
        <name>2-[(2R,5Z)-2-carboxy-4-methylthiazol-5(2H)-ylidene]ethyl phosphate</name>
        <dbReference type="ChEBI" id="CHEBI:62899"/>
    </ligand>
</feature>
<reference evidence="15" key="1">
    <citation type="journal article" date="2019" name="Int. J. Syst. Evol. Microbiol.">
        <title>The Global Catalogue of Microorganisms (GCM) 10K type strain sequencing project: providing services to taxonomists for standard genome sequencing and annotation.</title>
        <authorList>
            <consortium name="The Broad Institute Genomics Platform"/>
            <consortium name="The Broad Institute Genome Sequencing Center for Infectious Disease"/>
            <person name="Wu L."/>
            <person name="Ma J."/>
        </authorList>
    </citation>
    <scope>NUCLEOTIDE SEQUENCE [LARGE SCALE GENOMIC DNA]</scope>
    <source>
        <strain evidence="15">JCM 14735</strain>
    </source>
</reference>
<evidence type="ECO:0000256" key="11">
    <source>
        <dbReference type="RuleBase" id="RU003826"/>
    </source>
</evidence>
<name>A0ABP4WR70_9MICC</name>
<organism evidence="14 15">
    <name type="scientific">Kocuria aegyptia</name>
    <dbReference type="NCBI Taxonomy" id="330943"/>
    <lineage>
        <taxon>Bacteria</taxon>
        <taxon>Bacillati</taxon>
        <taxon>Actinomycetota</taxon>
        <taxon>Actinomycetes</taxon>
        <taxon>Micrococcales</taxon>
        <taxon>Micrococcaceae</taxon>
        <taxon>Kocuria</taxon>
    </lineage>
</organism>
<dbReference type="InterPro" id="IPR022998">
    <property type="entry name" value="ThiamineP_synth_TenI"/>
</dbReference>
<dbReference type="Pfam" id="PF02581">
    <property type="entry name" value="TMP-TENI"/>
    <property type="match status" value="1"/>
</dbReference>
<dbReference type="PANTHER" id="PTHR20857">
    <property type="entry name" value="THIAMINE-PHOSPHATE PYROPHOSPHORYLASE"/>
    <property type="match status" value="1"/>
</dbReference>
<keyword evidence="15" id="KW-1185">Reference proteome</keyword>
<feature type="binding site" evidence="10">
    <location>
        <position position="115"/>
    </location>
    <ligand>
        <name>4-amino-2-methyl-5-(diphosphooxymethyl)pyrimidine</name>
        <dbReference type="ChEBI" id="CHEBI:57841"/>
    </ligand>
</feature>
<comment type="pathway">
    <text evidence="2 10 12">Cofactor biosynthesis; thiamine diphosphate biosynthesis; thiamine phosphate from 4-amino-2-methyl-5-diphosphomethylpyrimidine and 4-methyl-5-(2-phosphoethyl)-thiazole: step 1/1.</text>
</comment>
<comment type="caution">
    <text evidence="10">Lacks conserved residue(s) required for the propagation of feature annotation.</text>
</comment>
<comment type="cofactor">
    <cofactor evidence="10">
        <name>Mg(2+)</name>
        <dbReference type="ChEBI" id="CHEBI:18420"/>
    </cofactor>
    <text evidence="10">Binds 1 Mg(2+) ion per subunit.</text>
</comment>
<proteinExistence type="inferred from homology"/>
<feature type="binding site" evidence="10">
    <location>
        <position position="135"/>
    </location>
    <ligand>
        <name>Mg(2+)</name>
        <dbReference type="ChEBI" id="CHEBI:18420"/>
    </ligand>
</feature>
<keyword evidence="4 10" id="KW-0479">Metal-binding</keyword>
<evidence type="ECO:0000313" key="14">
    <source>
        <dbReference type="EMBL" id="GAA1760917.1"/>
    </source>
</evidence>
<evidence type="ECO:0000256" key="2">
    <source>
        <dbReference type="ARBA" id="ARBA00005165"/>
    </source>
</evidence>
<protein>
    <recommendedName>
        <fullName evidence="10">Thiamine-phosphate synthase</fullName>
        <shortName evidence="10">TP synthase</shortName>
        <shortName evidence="10">TPS</shortName>
        <ecNumber evidence="10">2.5.1.3</ecNumber>
    </recommendedName>
    <alternativeName>
        <fullName evidence="10">Thiamine-phosphate pyrophosphorylase</fullName>
        <shortName evidence="10">TMP pyrophosphorylase</shortName>
        <shortName evidence="10">TMP-PPase</shortName>
    </alternativeName>
</protein>
<evidence type="ECO:0000256" key="8">
    <source>
        <dbReference type="ARBA" id="ARBA00047851"/>
    </source>
</evidence>
<dbReference type="Gene3D" id="3.20.20.70">
    <property type="entry name" value="Aldolase class I"/>
    <property type="match status" value="1"/>
</dbReference>
<feature type="binding site" evidence="10">
    <location>
        <position position="222"/>
    </location>
    <ligand>
        <name>2-[(2R,5Z)-2-carboxy-4-methylthiazol-5(2H)-ylidene]ethyl phosphate</name>
        <dbReference type="ChEBI" id="CHEBI:62899"/>
    </ligand>
</feature>
<dbReference type="SUPFAM" id="SSF51391">
    <property type="entry name" value="Thiamin phosphate synthase"/>
    <property type="match status" value="1"/>
</dbReference>
<evidence type="ECO:0000256" key="7">
    <source>
        <dbReference type="ARBA" id="ARBA00047334"/>
    </source>
</evidence>
<dbReference type="InterPro" id="IPR036206">
    <property type="entry name" value="ThiamineP_synth_sf"/>
</dbReference>
<keyword evidence="5 10" id="KW-0460">Magnesium</keyword>
<feature type="binding site" evidence="10">
    <location>
        <position position="184"/>
    </location>
    <ligand>
        <name>4-amino-2-methyl-5-(diphosphooxymethyl)pyrimidine</name>
        <dbReference type="ChEBI" id="CHEBI:57841"/>
    </ligand>
</feature>
<evidence type="ECO:0000256" key="6">
    <source>
        <dbReference type="ARBA" id="ARBA00022977"/>
    </source>
</evidence>
<dbReference type="HAMAP" id="MF_00097">
    <property type="entry name" value="TMP_synthase"/>
    <property type="match status" value="1"/>
</dbReference>
<dbReference type="EC" id="2.5.1.3" evidence="10"/>
<evidence type="ECO:0000259" key="13">
    <source>
        <dbReference type="Pfam" id="PF02581"/>
    </source>
</evidence>
<feature type="domain" description="Thiamine phosphate synthase/TenI" evidence="13">
    <location>
        <begin position="54"/>
        <end position="245"/>
    </location>
</feature>
<dbReference type="PANTHER" id="PTHR20857:SF15">
    <property type="entry name" value="THIAMINE-PHOSPHATE SYNTHASE"/>
    <property type="match status" value="1"/>
</dbReference>
<gene>
    <name evidence="10 14" type="primary">thiE</name>
    <name evidence="14" type="ORF">GCM10009767_20000</name>
</gene>
<evidence type="ECO:0000256" key="1">
    <source>
        <dbReference type="ARBA" id="ARBA00003814"/>
    </source>
</evidence>
<dbReference type="InterPro" id="IPR034291">
    <property type="entry name" value="TMP_synthase"/>
</dbReference>
<evidence type="ECO:0000256" key="4">
    <source>
        <dbReference type="ARBA" id="ARBA00022723"/>
    </source>
</evidence>
<dbReference type="NCBIfam" id="TIGR00693">
    <property type="entry name" value="thiE"/>
    <property type="match status" value="1"/>
</dbReference>
<keyword evidence="6 10" id="KW-0784">Thiamine biosynthesis</keyword>
<dbReference type="EMBL" id="BAAAOA010000020">
    <property type="protein sequence ID" value="GAA1760917.1"/>
    <property type="molecule type" value="Genomic_DNA"/>
</dbReference>
<comment type="caution">
    <text evidence="14">The sequence shown here is derived from an EMBL/GenBank/DDBJ whole genome shotgun (WGS) entry which is preliminary data.</text>
</comment>
<evidence type="ECO:0000256" key="10">
    <source>
        <dbReference type="HAMAP-Rule" id="MF_00097"/>
    </source>
</evidence>
<feature type="binding site" evidence="10">
    <location>
        <position position="154"/>
    </location>
    <ligand>
        <name>4-amino-2-methyl-5-(diphosphooxymethyl)pyrimidine</name>
        <dbReference type="ChEBI" id="CHEBI:57841"/>
    </ligand>
</feature>
<dbReference type="CDD" id="cd00564">
    <property type="entry name" value="TMP_TenI"/>
    <property type="match status" value="1"/>
</dbReference>
<sequence length="264" mass="28084">MWRSALDALSAPGGAPAEPLTYHQRVTQHTRDTSAPAESSLRDARTAQLLAARLYVCTDARRDRGDLEEFLHAAYAGGANIVQLRDKSIDADEEIAALRLLGRVAAEYGALFAVNDRADIAALVGADVFHVGQHDLTPAQARRLLGPDVLIGRSTHDLGQARAALEDPDVDYFCTGPVWATPTKPGRPATGLDFVRAVAGLTEARLDADPEVLPVPWFAIGGIDEQRLPQVLAAGARGVVVVRAVTEAPDPRLAAGQLRSLLPA</sequence>
<evidence type="ECO:0000256" key="9">
    <source>
        <dbReference type="ARBA" id="ARBA00047883"/>
    </source>
</evidence>
<feature type="binding site" evidence="10">
    <location>
        <position position="116"/>
    </location>
    <ligand>
        <name>Mg(2+)</name>
        <dbReference type="ChEBI" id="CHEBI:18420"/>
    </ligand>
</feature>
<comment type="catalytic activity">
    <reaction evidence="9 10 11">
        <text>2-[(2R,5Z)-2-carboxy-4-methylthiazol-5(2H)-ylidene]ethyl phosphate + 4-amino-2-methyl-5-(diphosphooxymethyl)pyrimidine + 2 H(+) = thiamine phosphate + CO2 + diphosphate</text>
        <dbReference type="Rhea" id="RHEA:47844"/>
        <dbReference type="ChEBI" id="CHEBI:15378"/>
        <dbReference type="ChEBI" id="CHEBI:16526"/>
        <dbReference type="ChEBI" id="CHEBI:33019"/>
        <dbReference type="ChEBI" id="CHEBI:37575"/>
        <dbReference type="ChEBI" id="CHEBI:57841"/>
        <dbReference type="ChEBI" id="CHEBI:62899"/>
        <dbReference type="EC" id="2.5.1.3"/>
    </reaction>
</comment>
<comment type="function">
    <text evidence="1 10">Condenses 4-methyl-5-(beta-hydroxyethyl)thiazole monophosphate (THZ-P) and 2-methyl-4-amino-5-hydroxymethyl pyrimidine pyrophosphate (HMP-PP) to form thiamine monophosphate (TMP).</text>
</comment>